<dbReference type="Proteomes" id="UP001222800">
    <property type="component" value="Chromosome"/>
</dbReference>
<accession>A0ABY8EG59</accession>
<keyword evidence="1" id="KW-0732">Signal</keyword>
<name>A0ABY8EG59_9FIRM</name>
<feature type="domain" description="Copper amine oxidase-like N-terminal" evidence="2">
    <location>
        <begin position="32"/>
        <end position="141"/>
    </location>
</feature>
<dbReference type="InterPro" id="IPR036582">
    <property type="entry name" value="Mao_N_sf"/>
</dbReference>
<dbReference type="Pfam" id="PF07833">
    <property type="entry name" value="Cu_amine_oxidN1"/>
    <property type="match status" value="1"/>
</dbReference>
<proteinExistence type="predicted"/>
<reference evidence="3 4" key="1">
    <citation type="submission" date="2023-03" db="EMBL/GenBank/DDBJ databases">
        <title>Complete genome sequence of Tepidibacter sp. SWIR-1, isolated from a deep-sea hydrothermal vent.</title>
        <authorList>
            <person name="Li X."/>
        </authorList>
    </citation>
    <scope>NUCLEOTIDE SEQUENCE [LARGE SCALE GENOMIC DNA]</scope>
    <source>
        <strain evidence="3 4">SWIR-1</strain>
    </source>
</reference>
<dbReference type="Gene3D" id="3.30.457.10">
    <property type="entry name" value="Copper amine oxidase-like, N-terminal domain"/>
    <property type="match status" value="1"/>
</dbReference>
<feature type="signal peptide" evidence="1">
    <location>
        <begin position="1"/>
        <end position="23"/>
    </location>
</feature>
<dbReference type="SUPFAM" id="SSF55383">
    <property type="entry name" value="Copper amine oxidase, domain N"/>
    <property type="match status" value="1"/>
</dbReference>
<feature type="chain" id="PRO_5046920003" evidence="1">
    <location>
        <begin position="24"/>
        <end position="475"/>
    </location>
</feature>
<gene>
    <name evidence="3" type="ORF">P4S50_01300</name>
</gene>
<evidence type="ECO:0000259" key="2">
    <source>
        <dbReference type="Pfam" id="PF07833"/>
    </source>
</evidence>
<evidence type="ECO:0000313" key="4">
    <source>
        <dbReference type="Proteomes" id="UP001222800"/>
    </source>
</evidence>
<organism evidence="3 4">
    <name type="scientific">Tepidibacter hydrothermalis</name>
    <dbReference type="NCBI Taxonomy" id="3036126"/>
    <lineage>
        <taxon>Bacteria</taxon>
        <taxon>Bacillati</taxon>
        <taxon>Bacillota</taxon>
        <taxon>Clostridia</taxon>
        <taxon>Peptostreptococcales</taxon>
        <taxon>Peptostreptococcaceae</taxon>
        <taxon>Tepidibacter</taxon>
    </lineage>
</organism>
<dbReference type="EMBL" id="CP120733">
    <property type="protein sequence ID" value="WFD10739.1"/>
    <property type="molecule type" value="Genomic_DNA"/>
</dbReference>
<evidence type="ECO:0000256" key="1">
    <source>
        <dbReference type="SAM" id="SignalP"/>
    </source>
</evidence>
<dbReference type="RefSeq" id="WP_277732706.1">
    <property type="nucleotide sequence ID" value="NZ_CP120733.1"/>
</dbReference>
<evidence type="ECO:0000313" key="3">
    <source>
        <dbReference type="EMBL" id="WFD10739.1"/>
    </source>
</evidence>
<protein>
    <submittedName>
        <fullName evidence="3">Copper amine oxidase N-terminal domain-containing protein</fullName>
    </submittedName>
</protein>
<dbReference type="InterPro" id="IPR012854">
    <property type="entry name" value="Cu_amine_oxidase-like_N"/>
</dbReference>
<sequence>MKKRISILLSFLMIFSLTLTGFAETNEIKVQLNGEIVSFDVAPQVINGTTFLPARAIVEKLGGTIEYVAATKTVTVKKDGTVVTLQVDNKLAKVEKNGEVKEITLNESPKIINGATLVPVRFLSEALDTKVGWDEFERTVVVIDYNEVVKSLDSTLKSEAPAFYEFLNSGYKQPNTFNSKCNFSIDFKSTPNTESVDNYSTLMMMGALQGGFDVTSTSSMNDESLLVDMNIKAKGMVKEFLNNEAFGLKGLDDINVKVLFNDKSLYIQSDVFNKVEDLKSLNVGDKWVKFDISEEDMASVKQMIEMIKSDDTKPIDALYASIKNPTTDLTVDTYESTSMIAEILPMLLGDDNFKVSKAGNTKTYTLNIDSDDFIKLITDISSKYSDEDINKDSDFLKFKDALKFNYDVKIEVKDDYVTGETIDMNLDFDSEEDGKFNLGFKLNSSASDINSDSIKIDVPADSETIDSKVLENKGL</sequence>
<keyword evidence="4" id="KW-1185">Reference proteome</keyword>